<feature type="chain" id="PRO_5012101481" description="RlpA-like protein double-psi beta-barrel domain-containing protein" evidence="4">
    <location>
        <begin position="19"/>
        <end position="381"/>
    </location>
</feature>
<keyword evidence="3" id="KW-0472">Membrane</keyword>
<keyword evidence="3" id="KW-0812">Transmembrane</keyword>
<keyword evidence="6" id="KW-1185">Reference proteome</keyword>
<dbReference type="InterPro" id="IPR049818">
    <property type="entry name" value="Expansin_EXLX1-like"/>
</dbReference>
<keyword evidence="3" id="KW-1133">Transmembrane helix</keyword>
<protein>
    <recommendedName>
        <fullName evidence="7">RlpA-like protein double-psi beta-barrel domain-containing protein</fullName>
    </recommendedName>
</protein>
<gene>
    <name evidence="5" type="ORF">LY90DRAFT_458440</name>
</gene>
<dbReference type="SUPFAM" id="SSF50685">
    <property type="entry name" value="Barwin-like endoglucanases"/>
    <property type="match status" value="1"/>
</dbReference>
<dbReference type="Gene3D" id="2.40.40.10">
    <property type="entry name" value="RlpA-like domain"/>
    <property type="match status" value="1"/>
</dbReference>
<evidence type="ECO:0000313" key="5">
    <source>
        <dbReference type="EMBL" id="ORY41491.1"/>
    </source>
</evidence>
<organism evidence="5 6">
    <name type="scientific">Neocallimastix californiae</name>
    <dbReference type="NCBI Taxonomy" id="1754190"/>
    <lineage>
        <taxon>Eukaryota</taxon>
        <taxon>Fungi</taxon>
        <taxon>Fungi incertae sedis</taxon>
        <taxon>Chytridiomycota</taxon>
        <taxon>Chytridiomycota incertae sedis</taxon>
        <taxon>Neocallimastigomycetes</taxon>
        <taxon>Neocallimastigales</taxon>
        <taxon>Neocallimastigaceae</taxon>
        <taxon>Neocallimastix</taxon>
    </lineage>
</organism>
<reference evidence="5 6" key="1">
    <citation type="submission" date="2016-08" db="EMBL/GenBank/DDBJ databases">
        <title>A Parts List for Fungal Cellulosomes Revealed by Comparative Genomics.</title>
        <authorList>
            <consortium name="DOE Joint Genome Institute"/>
            <person name="Haitjema C.H."/>
            <person name="Gilmore S.P."/>
            <person name="Henske J.K."/>
            <person name="Solomon K.V."/>
            <person name="De Groot R."/>
            <person name="Kuo A."/>
            <person name="Mondo S.J."/>
            <person name="Salamov A.A."/>
            <person name="Labutti K."/>
            <person name="Zhao Z."/>
            <person name="Chiniquy J."/>
            <person name="Barry K."/>
            <person name="Brewer H.M."/>
            <person name="Purvine S.O."/>
            <person name="Wright A.T."/>
            <person name="Boxma B."/>
            <person name="Van Alen T."/>
            <person name="Hackstein J.H."/>
            <person name="Baker S.E."/>
            <person name="Grigoriev I.V."/>
            <person name="O'Malley M.A."/>
        </authorList>
    </citation>
    <scope>NUCLEOTIDE SEQUENCE [LARGE SCALE GENOMIC DNA]</scope>
    <source>
        <strain evidence="5 6">G1</strain>
    </source>
</reference>
<dbReference type="EMBL" id="MCOG01000123">
    <property type="protein sequence ID" value="ORY41491.1"/>
    <property type="molecule type" value="Genomic_DNA"/>
</dbReference>
<evidence type="ECO:0008006" key="7">
    <source>
        <dbReference type="Google" id="ProtNLM"/>
    </source>
</evidence>
<dbReference type="Proteomes" id="UP000193920">
    <property type="component" value="Unassembled WGS sequence"/>
</dbReference>
<evidence type="ECO:0000256" key="3">
    <source>
        <dbReference type="SAM" id="Phobius"/>
    </source>
</evidence>
<evidence type="ECO:0000256" key="2">
    <source>
        <dbReference type="SAM" id="MobiDB-lite"/>
    </source>
</evidence>
<name>A0A1Y2C3B8_9FUNG</name>
<comment type="caution">
    <text evidence="5">The sequence shown here is derived from an EMBL/GenBank/DDBJ whole genome shotgun (WGS) entry which is preliminary data.</text>
</comment>
<dbReference type="NCBIfam" id="NF041144">
    <property type="entry name" value="expansin_EXLX1"/>
    <property type="match status" value="1"/>
</dbReference>
<dbReference type="PANTHER" id="PTHR31836">
    <property type="match status" value="1"/>
</dbReference>
<dbReference type="OrthoDB" id="406505at2759"/>
<sequence length="381" mass="42378">MRFFNNLFVNSLIPLVSCGVIVKRGVGSIDDFTPYPDVKKVVEANIKDYNYNFYSIFKDGPIYTGEATAYGMETTGGNCSFPKDEYYQDMMYAALNSKQYINDLGCGMCAVVVSTEAPYKPIRVRVIDKCPECKHGDLDLSDKAYKALTNKDPGRKKITWALIPCDVDIAGYPALVKPGSDVKFQFKSGSSASWTEIKVYNTRYPVSKLEVKVKDKYVRLTRRNYNYWYRKGEPGLGNGPFDFRVVLADGSFIDVKGVEMKVQKSDEDSIFSTGKQSVTGPTGKKGWFGRLIKTIFLTIVIVIIIGIVILIALFIYNKIQKYKMNTKGLSSTPYNKETLNTNVMSSTTSPALSGSPSPTTHTTKSTVKSSLSADLADRLII</sequence>
<dbReference type="CDD" id="cd22272">
    <property type="entry name" value="DPBB_EXLX1-like"/>
    <property type="match status" value="1"/>
</dbReference>
<evidence type="ECO:0000256" key="1">
    <source>
        <dbReference type="ARBA" id="ARBA00022729"/>
    </source>
</evidence>
<accession>A0A1Y2C3B8</accession>
<dbReference type="Gene3D" id="2.60.40.760">
    <property type="entry name" value="Expansin, cellulose-binding-like domain"/>
    <property type="match status" value="1"/>
</dbReference>
<feature type="compositionally biased region" description="Low complexity" evidence="2">
    <location>
        <begin position="352"/>
        <end position="366"/>
    </location>
</feature>
<evidence type="ECO:0000256" key="4">
    <source>
        <dbReference type="SAM" id="SignalP"/>
    </source>
</evidence>
<dbReference type="AlphaFoldDB" id="A0A1Y2C3B8"/>
<feature type="region of interest" description="Disordered" evidence="2">
    <location>
        <begin position="345"/>
        <end position="366"/>
    </location>
</feature>
<evidence type="ECO:0000313" key="6">
    <source>
        <dbReference type="Proteomes" id="UP000193920"/>
    </source>
</evidence>
<dbReference type="STRING" id="1754190.A0A1Y2C3B8"/>
<dbReference type="PANTHER" id="PTHR31836:SF21">
    <property type="entry name" value="EXPANSIN-LIKE PROTEIN 7"/>
    <property type="match status" value="1"/>
</dbReference>
<dbReference type="InterPro" id="IPR036749">
    <property type="entry name" value="Expansin_CBD_sf"/>
</dbReference>
<dbReference type="InterPro" id="IPR051477">
    <property type="entry name" value="Expansin_CellWall"/>
</dbReference>
<feature type="signal peptide" evidence="4">
    <location>
        <begin position="1"/>
        <end position="18"/>
    </location>
</feature>
<keyword evidence="1 4" id="KW-0732">Signal</keyword>
<feature type="transmembrane region" description="Helical" evidence="3">
    <location>
        <begin position="295"/>
        <end position="316"/>
    </location>
</feature>
<proteinExistence type="predicted"/>
<dbReference type="SUPFAM" id="SSF49590">
    <property type="entry name" value="PHL pollen allergen"/>
    <property type="match status" value="1"/>
</dbReference>
<dbReference type="InterPro" id="IPR036908">
    <property type="entry name" value="RlpA-like_sf"/>
</dbReference>